<dbReference type="EMBL" id="WIXE01025170">
    <property type="protein sequence ID" value="KAK5964956.1"/>
    <property type="molecule type" value="Genomic_DNA"/>
</dbReference>
<dbReference type="Proteomes" id="UP001331761">
    <property type="component" value="Unassembled WGS sequence"/>
</dbReference>
<feature type="region of interest" description="Disordered" evidence="1">
    <location>
        <begin position="71"/>
        <end position="90"/>
    </location>
</feature>
<sequence>MVMSFYLIKVCTTLSATLISGEYCLKSSESVLIQMYLGVLLLTATSCTTSLLTRGDATNIGTLAVTSQVPEETNSSLLTTTPETTNSKEETKPRKAKFFCAGGVCMPCISPCPAYGGMDMYGGYDGYGGYPGYPAYPAYDGYGGYPGYAAYPAYDGYAGYGGYPGYPAYDGYGGYPGYPGYGGYGVYGDGWAPGVMPGVAPSAPHPFVPVAPSVINVAPQPLVLTFRPIKPKGNPLKPQPDPDKEKPEDDKGILGILPKVGIKN</sequence>
<keyword evidence="3" id="KW-1185">Reference proteome</keyword>
<name>A0AAN8ENM9_TRICO</name>
<evidence type="ECO:0000313" key="3">
    <source>
        <dbReference type="Proteomes" id="UP001331761"/>
    </source>
</evidence>
<reference evidence="2 3" key="1">
    <citation type="submission" date="2019-10" db="EMBL/GenBank/DDBJ databases">
        <title>Assembly and Annotation for the nematode Trichostrongylus colubriformis.</title>
        <authorList>
            <person name="Martin J."/>
        </authorList>
    </citation>
    <scope>NUCLEOTIDE SEQUENCE [LARGE SCALE GENOMIC DNA]</scope>
    <source>
        <strain evidence="2">G859</strain>
        <tissue evidence="2">Whole worm</tissue>
    </source>
</reference>
<accession>A0AAN8ENM9</accession>
<feature type="compositionally biased region" description="Polar residues" evidence="1">
    <location>
        <begin position="71"/>
        <end position="85"/>
    </location>
</feature>
<protein>
    <submittedName>
        <fullName evidence="2">Uncharacterized protein</fullName>
    </submittedName>
</protein>
<evidence type="ECO:0000313" key="2">
    <source>
        <dbReference type="EMBL" id="KAK5964956.1"/>
    </source>
</evidence>
<comment type="caution">
    <text evidence="2">The sequence shown here is derived from an EMBL/GenBank/DDBJ whole genome shotgun (WGS) entry which is preliminary data.</text>
</comment>
<gene>
    <name evidence="2" type="ORF">GCK32_012064</name>
</gene>
<organism evidence="2 3">
    <name type="scientific">Trichostrongylus colubriformis</name>
    <name type="common">Black scour worm</name>
    <dbReference type="NCBI Taxonomy" id="6319"/>
    <lineage>
        <taxon>Eukaryota</taxon>
        <taxon>Metazoa</taxon>
        <taxon>Ecdysozoa</taxon>
        <taxon>Nematoda</taxon>
        <taxon>Chromadorea</taxon>
        <taxon>Rhabditida</taxon>
        <taxon>Rhabditina</taxon>
        <taxon>Rhabditomorpha</taxon>
        <taxon>Strongyloidea</taxon>
        <taxon>Trichostrongylidae</taxon>
        <taxon>Trichostrongylus</taxon>
    </lineage>
</organism>
<feature type="compositionally biased region" description="Basic and acidic residues" evidence="1">
    <location>
        <begin position="240"/>
        <end position="252"/>
    </location>
</feature>
<feature type="region of interest" description="Disordered" evidence="1">
    <location>
        <begin position="226"/>
        <end position="254"/>
    </location>
</feature>
<evidence type="ECO:0000256" key="1">
    <source>
        <dbReference type="SAM" id="MobiDB-lite"/>
    </source>
</evidence>
<proteinExistence type="predicted"/>
<dbReference type="AlphaFoldDB" id="A0AAN8ENM9"/>